<name>A0A5J5F183_9PEZI</name>
<keyword evidence="3" id="KW-1185">Reference proteome</keyword>
<sequence>MARNQPGPDVLSEAYIEQLFAETDKLFGPSLPLPGCQVSAATKVPLPSPDSAPVPPPTSPEYDAAKFKERFEKTLLSARSRRLFAAAQGFPLAPNPLLVVGLDAGEGIKLSLPLPADPVNDMRIKGLLAPDRTRGEGMEVLCPRIGLNTMNRSWNQWLRDETELLVKNGWGIEGVELRFDYALLPDTGEAGAKINGKNHPEGLGRLLIILPSFDSPILKVEKSEGAGEFFTLKAESGGVTLAIWYHGAIPRISCTDTVLCLLYTVLPHKHHPSQPTSPGSNSRPLANRRLEQCLDDWKAAVANTAHGPVINDPECRRLAIDFALESYDKDLFISIFELFGAPPAEEMDVVAEGIRRFQLGSETAGKLLKICVRSQNQVKNKLRTVAKIFGKDSKALATFGHSILSSESLAAELRTADLSDLLPDLGINVLRDLLTVFAPLETTEPGAPIHVRAGAAFLGWGIIYMQDLDLGRRSGTVNPIRVHLLRTSYHETGILRLLPENAIRVSIRANVLPTPPSRAPPAPDKPMVSVYTSICKNTGSRFMVEAGNHRVVALDAYLTETNPNVEDRASRGWWLAEIYNADMIAQFPEVQRLVRSRERPIWVPPPVQPPSPNIRAVSNAPPVPLQPASPNIPAVPDAPSPQSVVSPLAAPAQGPLPSVPAPPHKRPAGEVADGVAPKKKKPLIIIDLVSDDDENK</sequence>
<proteinExistence type="predicted"/>
<evidence type="ECO:0000313" key="2">
    <source>
        <dbReference type="EMBL" id="KAA8909539.1"/>
    </source>
</evidence>
<feature type="region of interest" description="Disordered" evidence="1">
    <location>
        <begin position="38"/>
        <end position="59"/>
    </location>
</feature>
<dbReference type="Proteomes" id="UP000326924">
    <property type="component" value="Unassembled WGS sequence"/>
</dbReference>
<feature type="region of interest" description="Disordered" evidence="1">
    <location>
        <begin position="628"/>
        <end position="676"/>
    </location>
</feature>
<reference evidence="2 3" key="1">
    <citation type="submission" date="2019-09" db="EMBL/GenBank/DDBJ databases">
        <title>Draft genome of the ectomycorrhizal ascomycete Sphaerosporella brunnea.</title>
        <authorList>
            <consortium name="DOE Joint Genome Institute"/>
            <person name="Benucci G.M."/>
            <person name="Marozzi G."/>
            <person name="Antonielli L."/>
            <person name="Sanchez S."/>
            <person name="Marco P."/>
            <person name="Wang X."/>
            <person name="Falini L.B."/>
            <person name="Barry K."/>
            <person name="Haridas S."/>
            <person name="Lipzen A."/>
            <person name="Labutti K."/>
            <person name="Grigoriev I.V."/>
            <person name="Murat C."/>
            <person name="Martin F."/>
            <person name="Albertini E."/>
            <person name="Donnini D."/>
            <person name="Bonito G."/>
        </authorList>
    </citation>
    <scope>NUCLEOTIDE SEQUENCE [LARGE SCALE GENOMIC DNA]</scope>
    <source>
        <strain evidence="2 3">Sb_GMNB300</strain>
    </source>
</reference>
<accession>A0A5J5F183</accession>
<gene>
    <name evidence="2" type="ORF">FN846DRAFT_605200</name>
</gene>
<comment type="caution">
    <text evidence="2">The sequence shown here is derived from an EMBL/GenBank/DDBJ whole genome shotgun (WGS) entry which is preliminary data.</text>
</comment>
<evidence type="ECO:0000313" key="3">
    <source>
        <dbReference type="Proteomes" id="UP000326924"/>
    </source>
</evidence>
<protein>
    <submittedName>
        <fullName evidence="2">Uncharacterized protein</fullName>
    </submittedName>
</protein>
<dbReference type="InParanoid" id="A0A5J5F183"/>
<organism evidence="2 3">
    <name type="scientific">Sphaerosporella brunnea</name>
    <dbReference type="NCBI Taxonomy" id="1250544"/>
    <lineage>
        <taxon>Eukaryota</taxon>
        <taxon>Fungi</taxon>
        <taxon>Dikarya</taxon>
        <taxon>Ascomycota</taxon>
        <taxon>Pezizomycotina</taxon>
        <taxon>Pezizomycetes</taxon>
        <taxon>Pezizales</taxon>
        <taxon>Pyronemataceae</taxon>
        <taxon>Sphaerosporella</taxon>
    </lineage>
</organism>
<evidence type="ECO:0000256" key="1">
    <source>
        <dbReference type="SAM" id="MobiDB-lite"/>
    </source>
</evidence>
<dbReference type="AlphaFoldDB" id="A0A5J5F183"/>
<dbReference type="EMBL" id="VXIS01000056">
    <property type="protein sequence ID" value="KAA8909539.1"/>
    <property type="molecule type" value="Genomic_DNA"/>
</dbReference>
<feature type="compositionally biased region" description="Pro residues" evidence="1">
    <location>
        <begin position="46"/>
        <end position="59"/>
    </location>
</feature>